<organism evidence="3 4">
    <name type="scientific">Flexivirga aerilata</name>
    <dbReference type="NCBI Taxonomy" id="1656889"/>
    <lineage>
        <taxon>Bacteria</taxon>
        <taxon>Bacillati</taxon>
        <taxon>Actinomycetota</taxon>
        <taxon>Actinomycetes</taxon>
        <taxon>Micrococcales</taxon>
        <taxon>Dermacoccaceae</taxon>
        <taxon>Flexivirga</taxon>
    </lineage>
</organism>
<proteinExistence type="predicted"/>
<dbReference type="SUPFAM" id="SSF51703">
    <property type="entry name" value="Cobalamin (vitamin B12)-dependent enzymes"/>
    <property type="match status" value="1"/>
</dbReference>
<evidence type="ECO:0000313" key="3">
    <source>
        <dbReference type="EMBL" id="NNG38972.1"/>
    </source>
</evidence>
<dbReference type="InterPro" id="IPR006099">
    <property type="entry name" value="MeMalonylCoA_mutase_a/b_cat"/>
</dbReference>
<dbReference type="GO" id="GO:0019678">
    <property type="term" value="P:propionate metabolic process, methylmalonyl pathway"/>
    <property type="evidence" value="ECO:0007669"/>
    <property type="project" value="TreeGrafter"/>
</dbReference>
<keyword evidence="4" id="KW-1185">Reference proteome</keyword>
<dbReference type="GO" id="GO:0031419">
    <property type="term" value="F:cobalamin binding"/>
    <property type="evidence" value="ECO:0007669"/>
    <property type="project" value="UniProtKB-KW"/>
</dbReference>
<dbReference type="Gene3D" id="3.20.20.240">
    <property type="entry name" value="Methylmalonyl-CoA mutase"/>
    <property type="match status" value="1"/>
</dbReference>
<dbReference type="PANTHER" id="PTHR48101:SF4">
    <property type="entry name" value="METHYLMALONYL-COA MUTASE, MITOCHONDRIAL"/>
    <property type="match status" value="1"/>
</dbReference>
<accession>A0A849AQB6</accession>
<protein>
    <submittedName>
        <fullName evidence="3">Methylmalonyl-CoA mutase</fullName>
    </submittedName>
</protein>
<dbReference type="EMBL" id="JABENB010000001">
    <property type="protein sequence ID" value="NNG38972.1"/>
    <property type="molecule type" value="Genomic_DNA"/>
</dbReference>
<dbReference type="Proteomes" id="UP000557772">
    <property type="component" value="Unassembled WGS sequence"/>
</dbReference>
<dbReference type="GO" id="GO:0005737">
    <property type="term" value="C:cytoplasm"/>
    <property type="evidence" value="ECO:0007669"/>
    <property type="project" value="TreeGrafter"/>
</dbReference>
<dbReference type="GO" id="GO:0004494">
    <property type="term" value="F:methylmalonyl-CoA mutase activity"/>
    <property type="evidence" value="ECO:0007669"/>
    <property type="project" value="UniProtKB-EC"/>
</dbReference>
<dbReference type="Pfam" id="PF01642">
    <property type="entry name" value="MM_CoA_mutase"/>
    <property type="match status" value="1"/>
</dbReference>
<feature type="domain" description="Methylmalonyl-CoA mutase alpha/beta chain catalytic" evidence="2">
    <location>
        <begin position="192"/>
        <end position="422"/>
    </location>
</feature>
<dbReference type="PANTHER" id="PTHR48101">
    <property type="entry name" value="METHYLMALONYL-COA MUTASE, MITOCHONDRIAL-RELATED"/>
    <property type="match status" value="1"/>
</dbReference>
<dbReference type="Gene3D" id="3.40.50.280">
    <property type="entry name" value="Cobalamin-binding domain"/>
    <property type="match status" value="1"/>
</dbReference>
<gene>
    <name evidence="3" type="ORF">HJ588_06765</name>
</gene>
<reference evidence="3 4" key="1">
    <citation type="submission" date="2020-05" db="EMBL/GenBank/DDBJ databases">
        <title>Flexivirga sp. ID2601S isolated from air conditioner.</title>
        <authorList>
            <person name="Kim D.H."/>
        </authorList>
    </citation>
    <scope>NUCLEOTIDE SEQUENCE [LARGE SCALE GENOMIC DNA]</scope>
    <source>
        <strain evidence="3 4">ID2601S</strain>
    </source>
</reference>
<sequence>MSTDTSAGRREWEHAAAGVLRKAGRLGENDPDDAVWRTLTRTTLDGVQVTPLGLPGDATQHPAIDGRGAVDWDIRSLVDDPQTTPEQVLAELEGGATSLWIRLGRTGIALEQLPQLLGEVLLDVAPVVLDCPEDPVGAARAYTELLTAADGPAPAGSSLGADPIGAGADPAQVAAEIADLAAAAGVFGLTADGTLLHDRGASDAQELAYAVACGVAYLRALTAAGRPLDEAVRLVEFRVAATDQQFATIAKLRALRLLWAKVLKESGTTGRAHVHAVTSRPMMTRHDPYVNMLRGTVAAFAAGAGGADAVTVLPFDAALGLPEAFGRRIARNVSSLLISESHVARVADPAAGAPAIEAFTHDLAAAAWAELAHIESAGGVAAALADGSIDERVAAVAAERRKQVATRKLAITGVSEFPQQRETLPDRRPRPAGSWDVAAYDADYEAMRETPAAAPVFLATLGPVAQHTARATFAANLFAAGGVEVRPVGATGSVDEVVSSYDGERVVCLAGTDAAYAETGPQVISALRAAGASYVIVAGKPGDLDVDDSCAMGVDAVAFLGRVRKELGS</sequence>
<evidence type="ECO:0000313" key="4">
    <source>
        <dbReference type="Proteomes" id="UP000557772"/>
    </source>
</evidence>
<evidence type="ECO:0000256" key="1">
    <source>
        <dbReference type="ARBA" id="ARBA00011870"/>
    </source>
</evidence>
<comment type="subunit">
    <text evidence="1">Heterodimer of an alpha and a beta chain.</text>
</comment>
<dbReference type="InterPro" id="IPR016176">
    <property type="entry name" value="Cbl-dep_enz_cat"/>
</dbReference>
<dbReference type="AlphaFoldDB" id="A0A849AQB6"/>
<dbReference type="RefSeq" id="WP_171153309.1">
    <property type="nucleotide sequence ID" value="NZ_JABENB010000001.1"/>
</dbReference>
<evidence type="ECO:0000259" key="2">
    <source>
        <dbReference type="Pfam" id="PF01642"/>
    </source>
</evidence>
<comment type="caution">
    <text evidence="3">The sequence shown here is derived from an EMBL/GenBank/DDBJ whole genome shotgun (WGS) entry which is preliminary data.</text>
</comment>
<name>A0A849AQB6_9MICO</name>